<dbReference type="GO" id="GO:0008955">
    <property type="term" value="F:peptidoglycan glycosyltransferase activity"/>
    <property type="evidence" value="ECO:0007669"/>
    <property type="project" value="UniProtKB-EC"/>
</dbReference>
<dbReference type="PROSITE" id="PS00428">
    <property type="entry name" value="FTSW_RODA_SPOVE"/>
    <property type="match status" value="1"/>
</dbReference>
<dbReference type="GO" id="GO:0051301">
    <property type="term" value="P:cell division"/>
    <property type="evidence" value="ECO:0007669"/>
    <property type="project" value="InterPro"/>
</dbReference>
<keyword evidence="6 10" id="KW-0472">Membrane</keyword>
<sequence length="406" mass="42489">MTVLRRMDWRLVVPATVLCLAGVVLVWSATRPRMAAVGEDPQTYLKRQIVNVLVGLVLMTAVVLAGQARLRAWTLPAYLVTLLCLAAVLTPLGRTANGAQSWLSVGGLEVQPSEPAKVTLVLILAALLGDRPDGERRPRGAQVLMALAATAAPLALIMLQPDLGTAMVMAATVGGVLVVAGVRRRWLVLLAGAGIGAAAGAWFLGLLRPHQVQRLLTFADPMADPQGAGYNAAQALVTVGSGGLFGRGLFRGDQTGGRFVPEQHTDFIFTVAGEELGFAGAMLLLVLLWAVVRRALSVAARGCPAPYGTLAAAGIACWLSVQTFINVGMVVGLAPIVGVPLPFVSYGGSSVVACLAAVGVLVAVQDQPGSLREHRARQHRSSARPAAPANLSPPFERWRPTSPPCR</sequence>
<dbReference type="InterPro" id="IPR011923">
    <property type="entry name" value="RodA/MrdB"/>
</dbReference>
<comment type="pathway">
    <text evidence="2">Cell wall biogenesis; peptidoglycan biosynthesis.</text>
</comment>
<evidence type="ECO:0000313" key="12">
    <source>
        <dbReference type="Proteomes" id="UP000579153"/>
    </source>
</evidence>
<evidence type="ECO:0000256" key="5">
    <source>
        <dbReference type="ARBA" id="ARBA00022989"/>
    </source>
</evidence>
<keyword evidence="5 10" id="KW-1133">Transmembrane helix</keyword>
<evidence type="ECO:0000256" key="7">
    <source>
        <dbReference type="ARBA" id="ARBA00044770"/>
    </source>
</evidence>
<gene>
    <name evidence="11" type="ORF">HD596_009546</name>
</gene>
<protein>
    <recommendedName>
        <fullName evidence="7">peptidoglycan glycosyltransferase</fullName>
        <ecNumber evidence="7">2.4.99.28</ecNumber>
    </recommendedName>
</protein>
<dbReference type="GO" id="GO:0015648">
    <property type="term" value="F:lipid-linked peptidoglycan transporter activity"/>
    <property type="evidence" value="ECO:0007669"/>
    <property type="project" value="TreeGrafter"/>
</dbReference>
<dbReference type="PANTHER" id="PTHR30474:SF14">
    <property type="entry name" value="CELL CYCLE PROTEIN"/>
    <property type="match status" value="1"/>
</dbReference>
<evidence type="ECO:0000256" key="3">
    <source>
        <dbReference type="ARBA" id="ARBA00022692"/>
    </source>
</evidence>
<name>A0A7W9GFE0_9ACTN</name>
<feature type="region of interest" description="Disordered" evidence="9">
    <location>
        <begin position="372"/>
        <end position="406"/>
    </location>
</feature>
<evidence type="ECO:0000313" key="11">
    <source>
        <dbReference type="EMBL" id="MBB5782790.1"/>
    </source>
</evidence>
<dbReference type="GO" id="GO:0032153">
    <property type="term" value="C:cell division site"/>
    <property type="evidence" value="ECO:0007669"/>
    <property type="project" value="TreeGrafter"/>
</dbReference>
<feature type="transmembrane region" description="Helical" evidence="10">
    <location>
        <begin position="73"/>
        <end position="92"/>
    </location>
</feature>
<keyword evidence="4" id="KW-0133">Cell shape</keyword>
<evidence type="ECO:0000256" key="1">
    <source>
        <dbReference type="ARBA" id="ARBA00004141"/>
    </source>
</evidence>
<feature type="transmembrane region" description="Helical" evidence="10">
    <location>
        <begin position="343"/>
        <end position="364"/>
    </location>
</feature>
<dbReference type="EC" id="2.4.99.28" evidence="7"/>
<dbReference type="EMBL" id="JACHMB010000001">
    <property type="protein sequence ID" value="MBB5782790.1"/>
    <property type="molecule type" value="Genomic_DNA"/>
</dbReference>
<keyword evidence="12" id="KW-1185">Reference proteome</keyword>
<dbReference type="InterPro" id="IPR018365">
    <property type="entry name" value="Cell_cycle_FtsW-rel_CS"/>
</dbReference>
<feature type="transmembrane region" description="Helical" evidence="10">
    <location>
        <begin position="165"/>
        <end position="182"/>
    </location>
</feature>
<feature type="transmembrane region" description="Helical" evidence="10">
    <location>
        <begin position="49"/>
        <end position="66"/>
    </location>
</feature>
<evidence type="ECO:0000256" key="4">
    <source>
        <dbReference type="ARBA" id="ARBA00022960"/>
    </source>
</evidence>
<reference evidence="11 12" key="1">
    <citation type="submission" date="2020-08" db="EMBL/GenBank/DDBJ databases">
        <title>Sequencing the genomes of 1000 actinobacteria strains.</title>
        <authorList>
            <person name="Klenk H.-P."/>
        </authorList>
    </citation>
    <scope>NUCLEOTIDE SEQUENCE [LARGE SCALE GENOMIC DNA]</scope>
    <source>
        <strain evidence="11 12">DSM 45507</strain>
    </source>
</reference>
<feature type="transmembrane region" description="Helical" evidence="10">
    <location>
        <begin position="141"/>
        <end position="159"/>
    </location>
</feature>
<proteinExistence type="predicted"/>
<organism evidence="11 12">
    <name type="scientific">Nonomuraea jabiensis</name>
    <dbReference type="NCBI Taxonomy" id="882448"/>
    <lineage>
        <taxon>Bacteria</taxon>
        <taxon>Bacillati</taxon>
        <taxon>Actinomycetota</taxon>
        <taxon>Actinomycetes</taxon>
        <taxon>Streptosporangiales</taxon>
        <taxon>Streptosporangiaceae</taxon>
        <taxon>Nonomuraea</taxon>
    </lineage>
</organism>
<feature type="transmembrane region" description="Helical" evidence="10">
    <location>
        <begin position="276"/>
        <end position="296"/>
    </location>
</feature>
<dbReference type="Pfam" id="PF01098">
    <property type="entry name" value="FTSW_RODA_SPOVE"/>
    <property type="match status" value="1"/>
</dbReference>
<dbReference type="RefSeq" id="WP_313046375.1">
    <property type="nucleotide sequence ID" value="NZ_JACHMB010000001.1"/>
</dbReference>
<feature type="transmembrane region" description="Helical" evidence="10">
    <location>
        <begin position="187"/>
        <end position="207"/>
    </location>
</feature>
<evidence type="ECO:0000256" key="8">
    <source>
        <dbReference type="ARBA" id="ARBA00049902"/>
    </source>
</evidence>
<feature type="transmembrane region" description="Helical" evidence="10">
    <location>
        <begin position="12"/>
        <end position="29"/>
    </location>
</feature>
<evidence type="ECO:0000256" key="6">
    <source>
        <dbReference type="ARBA" id="ARBA00023136"/>
    </source>
</evidence>
<comment type="catalytic activity">
    <reaction evidence="8">
        <text>[GlcNAc-(1-&gt;4)-Mur2Ac(oyl-L-Ala-gamma-D-Glu-L-Lys-D-Ala-D-Ala)](n)-di-trans,octa-cis-undecaprenyl diphosphate + beta-D-GlcNAc-(1-&gt;4)-Mur2Ac(oyl-L-Ala-gamma-D-Glu-L-Lys-D-Ala-D-Ala)-di-trans,octa-cis-undecaprenyl diphosphate = [GlcNAc-(1-&gt;4)-Mur2Ac(oyl-L-Ala-gamma-D-Glu-L-Lys-D-Ala-D-Ala)](n+1)-di-trans,octa-cis-undecaprenyl diphosphate + di-trans,octa-cis-undecaprenyl diphosphate + H(+)</text>
        <dbReference type="Rhea" id="RHEA:23708"/>
        <dbReference type="Rhea" id="RHEA-COMP:9602"/>
        <dbReference type="Rhea" id="RHEA-COMP:9603"/>
        <dbReference type="ChEBI" id="CHEBI:15378"/>
        <dbReference type="ChEBI" id="CHEBI:58405"/>
        <dbReference type="ChEBI" id="CHEBI:60033"/>
        <dbReference type="ChEBI" id="CHEBI:78435"/>
        <dbReference type="EC" id="2.4.99.28"/>
    </reaction>
</comment>
<accession>A0A7W9GFE0</accession>
<comment type="subcellular location">
    <subcellularLocation>
        <location evidence="1">Membrane</location>
        <topology evidence="1">Multi-pass membrane protein</topology>
    </subcellularLocation>
</comment>
<evidence type="ECO:0000256" key="2">
    <source>
        <dbReference type="ARBA" id="ARBA00004752"/>
    </source>
</evidence>
<comment type="caution">
    <text evidence="11">The sequence shown here is derived from an EMBL/GenBank/DDBJ whole genome shotgun (WGS) entry which is preliminary data.</text>
</comment>
<dbReference type="InterPro" id="IPR001182">
    <property type="entry name" value="FtsW/RodA"/>
</dbReference>
<dbReference type="NCBIfam" id="TIGR02210">
    <property type="entry name" value="rodA_shape"/>
    <property type="match status" value="1"/>
</dbReference>
<evidence type="ECO:0000256" key="10">
    <source>
        <dbReference type="SAM" id="Phobius"/>
    </source>
</evidence>
<dbReference type="PANTHER" id="PTHR30474">
    <property type="entry name" value="CELL CYCLE PROTEIN"/>
    <property type="match status" value="1"/>
</dbReference>
<keyword evidence="3 10" id="KW-0812">Transmembrane</keyword>
<dbReference type="Proteomes" id="UP000579153">
    <property type="component" value="Unassembled WGS sequence"/>
</dbReference>
<dbReference type="GO" id="GO:0005886">
    <property type="term" value="C:plasma membrane"/>
    <property type="evidence" value="ECO:0007669"/>
    <property type="project" value="TreeGrafter"/>
</dbReference>
<evidence type="ECO:0000256" key="9">
    <source>
        <dbReference type="SAM" id="MobiDB-lite"/>
    </source>
</evidence>
<feature type="transmembrane region" description="Helical" evidence="10">
    <location>
        <begin position="308"/>
        <end position="337"/>
    </location>
</feature>
<dbReference type="GO" id="GO:0008360">
    <property type="term" value="P:regulation of cell shape"/>
    <property type="evidence" value="ECO:0007669"/>
    <property type="project" value="UniProtKB-KW"/>
</dbReference>
<dbReference type="AlphaFoldDB" id="A0A7W9GFE0"/>